<name>A0ABW0KR40_9BACT</name>
<keyword evidence="3" id="KW-1185">Reference proteome</keyword>
<dbReference type="RefSeq" id="WP_377167539.1">
    <property type="nucleotide sequence ID" value="NZ_JBHSMQ010000004.1"/>
</dbReference>
<evidence type="ECO:0000256" key="1">
    <source>
        <dbReference type="SAM" id="Phobius"/>
    </source>
</evidence>
<organism evidence="2 3">
    <name type="scientific">Prosthecobacter fluviatilis</name>
    <dbReference type="NCBI Taxonomy" id="445931"/>
    <lineage>
        <taxon>Bacteria</taxon>
        <taxon>Pseudomonadati</taxon>
        <taxon>Verrucomicrobiota</taxon>
        <taxon>Verrucomicrobiia</taxon>
        <taxon>Verrucomicrobiales</taxon>
        <taxon>Verrucomicrobiaceae</taxon>
        <taxon>Prosthecobacter</taxon>
    </lineage>
</organism>
<protein>
    <submittedName>
        <fullName evidence="2">Uncharacterized protein</fullName>
    </submittedName>
</protein>
<keyword evidence="1" id="KW-1133">Transmembrane helix</keyword>
<proteinExistence type="predicted"/>
<sequence>MKFMSKRSYNLVLMAVGLGMAFATHAPSAQWMERMGCFLFGISFMTFISGLKERREKKQP</sequence>
<dbReference type="Proteomes" id="UP001596052">
    <property type="component" value="Unassembled WGS sequence"/>
</dbReference>
<keyword evidence="1" id="KW-0472">Membrane</keyword>
<evidence type="ECO:0000313" key="2">
    <source>
        <dbReference type="EMBL" id="MFC5455923.1"/>
    </source>
</evidence>
<accession>A0ABW0KR40</accession>
<evidence type="ECO:0000313" key="3">
    <source>
        <dbReference type="Proteomes" id="UP001596052"/>
    </source>
</evidence>
<keyword evidence="1" id="KW-0812">Transmembrane</keyword>
<gene>
    <name evidence="2" type="ORF">ACFQDI_13745</name>
</gene>
<feature type="transmembrane region" description="Helical" evidence="1">
    <location>
        <begin position="33"/>
        <end position="51"/>
    </location>
</feature>
<comment type="caution">
    <text evidence="2">The sequence shown here is derived from an EMBL/GenBank/DDBJ whole genome shotgun (WGS) entry which is preliminary data.</text>
</comment>
<reference evidence="3" key="1">
    <citation type="journal article" date="2019" name="Int. J. Syst. Evol. Microbiol.">
        <title>The Global Catalogue of Microorganisms (GCM) 10K type strain sequencing project: providing services to taxonomists for standard genome sequencing and annotation.</title>
        <authorList>
            <consortium name="The Broad Institute Genomics Platform"/>
            <consortium name="The Broad Institute Genome Sequencing Center for Infectious Disease"/>
            <person name="Wu L."/>
            <person name="Ma J."/>
        </authorList>
    </citation>
    <scope>NUCLEOTIDE SEQUENCE [LARGE SCALE GENOMIC DNA]</scope>
    <source>
        <strain evidence="3">CGMCC 4.1469</strain>
    </source>
</reference>
<dbReference type="EMBL" id="JBHSMQ010000004">
    <property type="protein sequence ID" value="MFC5455923.1"/>
    <property type="molecule type" value="Genomic_DNA"/>
</dbReference>